<evidence type="ECO:0000313" key="1">
    <source>
        <dbReference type="EMBL" id="KIJ61505.1"/>
    </source>
</evidence>
<keyword evidence="2" id="KW-1185">Reference proteome</keyword>
<proteinExistence type="predicted"/>
<gene>
    <name evidence="1" type="ORF">HYDPIDRAFT_31369</name>
</gene>
<accession>A0A0C9VU10</accession>
<dbReference type="AlphaFoldDB" id="A0A0C9VU10"/>
<dbReference type="EMBL" id="KN839862">
    <property type="protein sequence ID" value="KIJ61505.1"/>
    <property type="molecule type" value="Genomic_DNA"/>
</dbReference>
<reference evidence="1 2" key="1">
    <citation type="submission" date="2014-04" db="EMBL/GenBank/DDBJ databases">
        <title>Evolutionary Origins and Diversification of the Mycorrhizal Mutualists.</title>
        <authorList>
            <consortium name="DOE Joint Genome Institute"/>
            <consortium name="Mycorrhizal Genomics Consortium"/>
            <person name="Kohler A."/>
            <person name="Kuo A."/>
            <person name="Nagy L.G."/>
            <person name="Floudas D."/>
            <person name="Copeland A."/>
            <person name="Barry K.W."/>
            <person name="Cichocki N."/>
            <person name="Veneault-Fourrey C."/>
            <person name="LaButti K."/>
            <person name="Lindquist E.A."/>
            <person name="Lipzen A."/>
            <person name="Lundell T."/>
            <person name="Morin E."/>
            <person name="Murat C."/>
            <person name="Riley R."/>
            <person name="Ohm R."/>
            <person name="Sun H."/>
            <person name="Tunlid A."/>
            <person name="Henrissat B."/>
            <person name="Grigoriev I.V."/>
            <person name="Hibbett D.S."/>
            <person name="Martin F."/>
        </authorList>
    </citation>
    <scope>NUCLEOTIDE SEQUENCE [LARGE SCALE GENOMIC DNA]</scope>
    <source>
        <strain evidence="1 2">MD-312</strain>
    </source>
</reference>
<name>A0A0C9VU10_9AGAM</name>
<dbReference type="Proteomes" id="UP000053820">
    <property type="component" value="Unassembled WGS sequence"/>
</dbReference>
<sequence>MPSTLNTNKLSTPASIIDSTNASDKEFPSSATQIELTAYKETSSGIVYSGALAEVITCETFYELNNSLWALSYKELIRRWAKALILIHSVGLTGKNMEETHKSLSQVQPEFNEHEKDMVRIIGQDAYSHMHHKFVTAIATQQQFPSIDDSSVPS</sequence>
<dbReference type="HOGENOM" id="CLU_1704455_0_0_1"/>
<evidence type="ECO:0000313" key="2">
    <source>
        <dbReference type="Proteomes" id="UP000053820"/>
    </source>
</evidence>
<protein>
    <submittedName>
        <fullName evidence="1">Uncharacterized protein</fullName>
    </submittedName>
</protein>
<dbReference type="OrthoDB" id="10471130at2759"/>
<organism evidence="1 2">
    <name type="scientific">Hydnomerulius pinastri MD-312</name>
    <dbReference type="NCBI Taxonomy" id="994086"/>
    <lineage>
        <taxon>Eukaryota</taxon>
        <taxon>Fungi</taxon>
        <taxon>Dikarya</taxon>
        <taxon>Basidiomycota</taxon>
        <taxon>Agaricomycotina</taxon>
        <taxon>Agaricomycetes</taxon>
        <taxon>Agaricomycetidae</taxon>
        <taxon>Boletales</taxon>
        <taxon>Boletales incertae sedis</taxon>
        <taxon>Leucogyrophana</taxon>
    </lineage>
</organism>